<dbReference type="Pfam" id="PF01582">
    <property type="entry name" value="TIR"/>
    <property type="match status" value="1"/>
</dbReference>
<comment type="caution">
    <text evidence="10">The sequence shown here is derived from an EMBL/GenBank/DDBJ whole genome shotgun (WGS) entry which is preliminary data.</text>
</comment>
<dbReference type="InterPro" id="IPR035897">
    <property type="entry name" value="Toll_tir_struct_dom_sf"/>
</dbReference>
<gene>
    <name evidence="10" type="ORF">FNV43_RR02012</name>
</gene>
<evidence type="ECO:0000313" key="10">
    <source>
        <dbReference type="EMBL" id="KAF3457355.1"/>
    </source>
</evidence>
<dbReference type="Gene3D" id="3.80.10.10">
    <property type="entry name" value="Ribonuclease Inhibitor"/>
    <property type="match status" value="1"/>
</dbReference>
<dbReference type="InterPro" id="IPR058192">
    <property type="entry name" value="WHD_ROQ1-like"/>
</dbReference>
<evidence type="ECO:0000313" key="11">
    <source>
        <dbReference type="Proteomes" id="UP000796880"/>
    </source>
</evidence>
<dbReference type="InterPro" id="IPR045344">
    <property type="entry name" value="C-JID"/>
</dbReference>
<dbReference type="InterPro" id="IPR042197">
    <property type="entry name" value="Apaf_helical"/>
</dbReference>
<name>A0A8K0MTS3_9ROSA</name>
<evidence type="ECO:0000256" key="1">
    <source>
        <dbReference type="ARBA" id="ARBA00011982"/>
    </source>
</evidence>
<evidence type="ECO:0000256" key="2">
    <source>
        <dbReference type="ARBA" id="ARBA00022614"/>
    </source>
</evidence>
<dbReference type="Proteomes" id="UP000796880">
    <property type="component" value="Unassembled WGS sequence"/>
</dbReference>
<organism evidence="10 11">
    <name type="scientific">Rhamnella rubrinervis</name>
    <dbReference type="NCBI Taxonomy" id="2594499"/>
    <lineage>
        <taxon>Eukaryota</taxon>
        <taxon>Viridiplantae</taxon>
        <taxon>Streptophyta</taxon>
        <taxon>Embryophyta</taxon>
        <taxon>Tracheophyta</taxon>
        <taxon>Spermatophyta</taxon>
        <taxon>Magnoliopsida</taxon>
        <taxon>eudicotyledons</taxon>
        <taxon>Gunneridae</taxon>
        <taxon>Pentapetalae</taxon>
        <taxon>rosids</taxon>
        <taxon>fabids</taxon>
        <taxon>Rosales</taxon>
        <taxon>Rhamnaceae</taxon>
        <taxon>rhamnoid group</taxon>
        <taxon>Rhamneae</taxon>
        <taxon>Rhamnella</taxon>
    </lineage>
</organism>
<evidence type="ECO:0000256" key="8">
    <source>
        <dbReference type="SAM" id="MobiDB-lite"/>
    </source>
</evidence>
<dbReference type="Gene3D" id="1.10.8.430">
    <property type="entry name" value="Helical domain of apoptotic protease-activating factors"/>
    <property type="match status" value="1"/>
</dbReference>
<dbReference type="SUPFAM" id="SSF52058">
    <property type="entry name" value="L domain-like"/>
    <property type="match status" value="1"/>
</dbReference>
<sequence length="1047" mass="118655">METNPSSSSSSSTRFDVFLSFRGEDTRNNFTGHLSLALRKIGLFNIFKDDIALAKGKGIGPELMKAIEDSQYAVVVLSENYATSSWCLKELAKIVECMGDSGRIRTIFYHVNPSHIRNVISSDVKKQEESSFWKALEEHAKSPSHSVYLESWRNALVKVANQSGYPVQSHTDEALFIKDLVAEISSKLGAPIRIIDGLFGMTSRLLDLDSYVLQSLSTNNVCFIGIHGMGGIGKTTLARAYYKKISHKFDGSSFLQNIREVCEKKANGVVSLQKKLLKGILEEDFKNIGHVDHGIDMIRSRFRHKKVLIVLDDVSKMDQLNGLAGEDNWFGSGSIILVTTREENILKIRRYTVYKAESLNPSEALQLFSSKAFGSIEPPMEYKELSKLVVEYTSYLPLALTVLGSLLGSKNTGEWESALRRLRNCPEKEIVEKLKISFDDLNEADQRIFLDIACFFNGFDKDDVIQILNSCGFEPIIGISNLINKSLLSINEVSPDTFNIKVPGCDPKYRIWMHDLLQEMGKEIVRKESDNELGRQSRIWDTDDLYHILENEEETNKVEAIVTRLVETKEYSFEALSSMKKLRLLKVDGLADPDGLDYSDGPELSYNLQYLDWTGFPFTKLSSSFPPRKLVQLKLGCSKLRQLWNNGIKTLFNLKVIDLSNSRSFTKFEDFKVVPNLEKLILDNCLEMLEIHPSIKHLKKLTLLSLKFCTNLEKLPEEINGLASLQTLKLVGCRNLRRLEAELLPSSLEMVYVDFCTSLTSFLDPLKPCHLQCSAHCLDCIGLVKCQDGKMTALASLTRFLQDPSKRRNGDFQFVVPQIYNELPSWFINQSPTASITIKLDPNWRNTELIGFAMVFWIQAKCSLDDYFYCKIRSPSSSENWETTVNAGVIGSRLFNHLFLLYSGCENVLKGMKQLQPPSWPDTLEFSFFNARNKQCSSCQLCGVRLVYEGDIEELKEITSKFNNDQKDVQSSQSQSSWREPQIRRPDLEDNLDRKVLVLFNLNLASMRGIKSQAMAVAASNSDHTLDITDIVLHSMVCQLYRRLNSA</sequence>
<accession>A0A8K0MTS3</accession>
<dbReference type="EC" id="3.2.2.6" evidence="1"/>
<dbReference type="GO" id="GO:0006952">
    <property type="term" value="P:defense response"/>
    <property type="evidence" value="ECO:0007669"/>
    <property type="project" value="UniProtKB-KW"/>
</dbReference>
<dbReference type="InterPro" id="IPR036390">
    <property type="entry name" value="WH_DNA-bd_sf"/>
</dbReference>
<dbReference type="SUPFAM" id="SSF52200">
    <property type="entry name" value="Toll/Interleukin receptor TIR domain"/>
    <property type="match status" value="1"/>
</dbReference>
<dbReference type="Gene3D" id="3.40.50.10140">
    <property type="entry name" value="Toll/interleukin-1 receptor homology (TIR) domain"/>
    <property type="match status" value="1"/>
</dbReference>
<evidence type="ECO:0000256" key="4">
    <source>
        <dbReference type="ARBA" id="ARBA00022801"/>
    </source>
</evidence>
<evidence type="ECO:0000256" key="6">
    <source>
        <dbReference type="ARBA" id="ARBA00023027"/>
    </source>
</evidence>
<dbReference type="Pfam" id="PF20160">
    <property type="entry name" value="C-JID"/>
    <property type="match status" value="1"/>
</dbReference>
<dbReference type="SMART" id="SM00255">
    <property type="entry name" value="TIR"/>
    <property type="match status" value="1"/>
</dbReference>
<dbReference type="SUPFAM" id="SSF46785">
    <property type="entry name" value="Winged helix' DNA-binding domain"/>
    <property type="match status" value="1"/>
</dbReference>
<keyword evidence="5" id="KW-0611">Plant defense</keyword>
<dbReference type="Gene3D" id="2.40.50.140">
    <property type="entry name" value="Nucleic acid-binding proteins"/>
    <property type="match status" value="1"/>
</dbReference>
<dbReference type="OrthoDB" id="1901675at2759"/>
<keyword evidence="11" id="KW-1185">Reference proteome</keyword>
<dbReference type="InterPro" id="IPR002182">
    <property type="entry name" value="NB-ARC"/>
</dbReference>
<dbReference type="EMBL" id="VOIH02000001">
    <property type="protein sequence ID" value="KAF3457355.1"/>
    <property type="molecule type" value="Genomic_DNA"/>
</dbReference>
<feature type="domain" description="TIR" evidence="9">
    <location>
        <begin position="13"/>
        <end position="188"/>
    </location>
</feature>
<dbReference type="InterPro" id="IPR027417">
    <property type="entry name" value="P-loop_NTPase"/>
</dbReference>
<keyword evidence="6" id="KW-0520">NAD</keyword>
<dbReference type="GO" id="GO:0007165">
    <property type="term" value="P:signal transduction"/>
    <property type="evidence" value="ECO:0007669"/>
    <property type="project" value="InterPro"/>
</dbReference>
<dbReference type="InterPro" id="IPR000157">
    <property type="entry name" value="TIR_dom"/>
</dbReference>
<evidence type="ECO:0000259" key="9">
    <source>
        <dbReference type="PROSITE" id="PS50104"/>
    </source>
</evidence>
<evidence type="ECO:0000256" key="3">
    <source>
        <dbReference type="ARBA" id="ARBA00022737"/>
    </source>
</evidence>
<dbReference type="InterPro" id="IPR044974">
    <property type="entry name" value="Disease_R_plants"/>
</dbReference>
<proteinExistence type="predicted"/>
<dbReference type="Gene3D" id="3.40.50.300">
    <property type="entry name" value="P-loop containing nucleotide triphosphate hydrolases"/>
    <property type="match status" value="1"/>
</dbReference>
<dbReference type="PANTHER" id="PTHR11017">
    <property type="entry name" value="LEUCINE-RICH REPEAT-CONTAINING PROTEIN"/>
    <property type="match status" value="1"/>
</dbReference>
<dbReference type="InterPro" id="IPR012340">
    <property type="entry name" value="NA-bd_OB-fold"/>
</dbReference>
<evidence type="ECO:0000256" key="5">
    <source>
        <dbReference type="ARBA" id="ARBA00022821"/>
    </source>
</evidence>
<dbReference type="Pfam" id="PF23282">
    <property type="entry name" value="WHD_ROQ1"/>
    <property type="match status" value="1"/>
</dbReference>
<dbReference type="Pfam" id="PF00931">
    <property type="entry name" value="NB-ARC"/>
    <property type="match status" value="1"/>
</dbReference>
<feature type="region of interest" description="Disordered" evidence="8">
    <location>
        <begin position="963"/>
        <end position="984"/>
    </location>
</feature>
<dbReference type="SUPFAM" id="SSF52540">
    <property type="entry name" value="P-loop containing nucleoside triphosphate hydrolases"/>
    <property type="match status" value="1"/>
</dbReference>
<evidence type="ECO:0000256" key="7">
    <source>
        <dbReference type="ARBA" id="ARBA00047304"/>
    </source>
</evidence>
<protein>
    <recommendedName>
        <fullName evidence="1">ADP-ribosyl cyclase/cyclic ADP-ribose hydrolase</fullName>
        <ecNumber evidence="1">3.2.2.6</ecNumber>
    </recommendedName>
</protein>
<keyword evidence="4" id="KW-0378">Hydrolase</keyword>
<dbReference type="GO" id="GO:0043531">
    <property type="term" value="F:ADP binding"/>
    <property type="evidence" value="ECO:0007669"/>
    <property type="project" value="InterPro"/>
</dbReference>
<dbReference type="AlphaFoldDB" id="A0A8K0MTS3"/>
<keyword evidence="2" id="KW-0433">Leucine-rich repeat</keyword>
<reference evidence="10" key="1">
    <citation type="submission" date="2020-03" db="EMBL/GenBank/DDBJ databases">
        <title>A high-quality chromosome-level genome assembly of a woody plant with both climbing and erect habits, Rhamnella rubrinervis.</title>
        <authorList>
            <person name="Lu Z."/>
            <person name="Yang Y."/>
            <person name="Zhu X."/>
            <person name="Sun Y."/>
        </authorList>
    </citation>
    <scope>NUCLEOTIDE SEQUENCE</scope>
    <source>
        <strain evidence="10">BYM</strain>
        <tissue evidence="10">Leaf</tissue>
    </source>
</reference>
<comment type="catalytic activity">
    <reaction evidence="7">
        <text>NAD(+) + H2O = ADP-D-ribose + nicotinamide + H(+)</text>
        <dbReference type="Rhea" id="RHEA:16301"/>
        <dbReference type="ChEBI" id="CHEBI:15377"/>
        <dbReference type="ChEBI" id="CHEBI:15378"/>
        <dbReference type="ChEBI" id="CHEBI:17154"/>
        <dbReference type="ChEBI" id="CHEBI:57540"/>
        <dbReference type="ChEBI" id="CHEBI:57967"/>
        <dbReference type="EC" id="3.2.2.6"/>
    </reaction>
    <physiologicalReaction direction="left-to-right" evidence="7">
        <dbReference type="Rhea" id="RHEA:16302"/>
    </physiologicalReaction>
</comment>
<keyword evidence="3" id="KW-0677">Repeat</keyword>
<dbReference type="PRINTS" id="PR00364">
    <property type="entry name" value="DISEASERSIST"/>
</dbReference>
<dbReference type="InterPro" id="IPR032675">
    <property type="entry name" value="LRR_dom_sf"/>
</dbReference>
<dbReference type="PROSITE" id="PS50104">
    <property type="entry name" value="TIR"/>
    <property type="match status" value="1"/>
</dbReference>
<dbReference type="PANTHER" id="PTHR11017:SF510">
    <property type="entry name" value="ADP-RIBOSYL CYCLASE_CYCLIC ADP-RIBOSE HYDROLASE"/>
    <property type="match status" value="1"/>
</dbReference>
<dbReference type="GO" id="GO:0061809">
    <property type="term" value="F:NAD+ nucleosidase activity, cyclic ADP-ribose generating"/>
    <property type="evidence" value="ECO:0007669"/>
    <property type="project" value="UniProtKB-EC"/>
</dbReference>